<dbReference type="InterPro" id="IPR058514">
    <property type="entry name" value="DUF8201"/>
</dbReference>
<feature type="transmembrane region" description="Helical" evidence="1">
    <location>
        <begin position="209"/>
        <end position="233"/>
    </location>
</feature>
<feature type="transmembrane region" description="Helical" evidence="1">
    <location>
        <begin position="440"/>
        <end position="462"/>
    </location>
</feature>
<dbReference type="EMBL" id="QGMZ01000004">
    <property type="protein sequence ID" value="PWR76148.1"/>
    <property type="molecule type" value="Genomic_DNA"/>
</dbReference>
<dbReference type="AlphaFoldDB" id="A0A2V2NIH1"/>
<dbReference type="OrthoDB" id="119849at2157"/>
<proteinExistence type="predicted"/>
<feature type="domain" description="DUF8201" evidence="2">
    <location>
        <begin position="5"/>
        <end position="474"/>
    </location>
</feature>
<evidence type="ECO:0000259" key="2">
    <source>
        <dbReference type="Pfam" id="PF26626"/>
    </source>
</evidence>
<dbReference type="GeneID" id="97609237"/>
<feature type="transmembrane region" description="Helical" evidence="1">
    <location>
        <begin position="410"/>
        <end position="428"/>
    </location>
</feature>
<gene>
    <name evidence="3" type="ORF">DLD82_01235</name>
</gene>
<keyword evidence="1" id="KW-0812">Transmembrane</keyword>
<feature type="transmembrane region" description="Helical" evidence="1">
    <location>
        <begin position="499"/>
        <end position="524"/>
    </location>
</feature>
<evidence type="ECO:0000313" key="4">
    <source>
        <dbReference type="Proteomes" id="UP000245934"/>
    </source>
</evidence>
<dbReference type="Pfam" id="PF26626">
    <property type="entry name" value="DUF8201"/>
    <property type="match status" value="1"/>
</dbReference>
<feature type="transmembrane region" description="Helical" evidence="1">
    <location>
        <begin position="263"/>
        <end position="280"/>
    </location>
</feature>
<reference evidence="3 4" key="1">
    <citation type="submission" date="2018-05" db="EMBL/GenBank/DDBJ databases">
        <title>Draft genome of Methanospirillum stamsii Pt1.</title>
        <authorList>
            <person name="Dueholm M.S."/>
            <person name="Nielsen P.H."/>
            <person name="Bakmann L.F."/>
            <person name="Otzen D.E."/>
        </authorList>
    </citation>
    <scope>NUCLEOTIDE SEQUENCE [LARGE SCALE GENOMIC DNA]</scope>
    <source>
        <strain evidence="3 4">Pt1</strain>
    </source>
</reference>
<feature type="transmembrane region" description="Helical" evidence="1">
    <location>
        <begin position="239"/>
        <end position="256"/>
    </location>
</feature>
<name>A0A2V2NIH1_9EURY</name>
<feature type="transmembrane region" description="Helical" evidence="1">
    <location>
        <begin position="96"/>
        <end position="114"/>
    </location>
</feature>
<feature type="transmembrane region" description="Helical" evidence="1">
    <location>
        <begin position="38"/>
        <end position="57"/>
    </location>
</feature>
<keyword evidence="1" id="KW-0472">Membrane</keyword>
<organism evidence="3 4">
    <name type="scientific">Methanospirillum stamsii</name>
    <dbReference type="NCBI Taxonomy" id="1277351"/>
    <lineage>
        <taxon>Archaea</taxon>
        <taxon>Methanobacteriati</taxon>
        <taxon>Methanobacteriota</taxon>
        <taxon>Stenosarchaea group</taxon>
        <taxon>Methanomicrobia</taxon>
        <taxon>Methanomicrobiales</taxon>
        <taxon>Methanospirillaceae</taxon>
        <taxon>Methanospirillum</taxon>
    </lineage>
</organism>
<protein>
    <recommendedName>
        <fullName evidence="2">DUF8201 domain-containing protein</fullName>
    </recommendedName>
</protein>
<dbReference type="Proteomes" id="UP000245934">
    <property type="component" value="Unassembled WGS sequence"/>
</dbReference>
<dbReference type="RefSeq" id="WP_109939283.1">
    <property type="nucleotide sequence ID" value="NZ_CP176366.1"/>
</dbReference>
<keyword evidence="4" id="KW-1185">Reference proteome</keyword>
<sequence length="593" mass="69083">MLDILFFYLWFFLWIIAVIGIGKSIYKLFNIKNLIEYQQFEFGIVGIAIIIIIVGFVNFWDGFSLTCSLILFLCGLSGFFFFYPRKKFSLNSIKKEIFLGSIIFCAILTWFHPIHDTGGYHFTAINWIITQQIPFGLANLYSRLGFNTTWFLGEACFEQLVFFFHRPLFIMNGMLLFLYSSVIISIFNHSFKDNKNMSCFEKIQTTFQYLTAGEMFLILSIFPVILMTGYFISTASPDFPVFILIIMIFAFSIQLINKKLSGISWYNQILFIGFLIFFVLSIKTSSIPLVFFLVGLIFIKAIFNKNGLKNNFHTLKNFSHTKTTFLFFAIIASLIVIFLLRGLILSGNPLFPMNTPIQFNLPWNVPKEITIETMNEVIIPARLYTNNDLSLLSDMKWVFPWSIVFIKKNITLLVIWMTTIVSIITFLINERPLNIKRLNIIEIQKILIFFSLIIALVFWFFSAPDPRFGYGFLYALPLFLIVFPIVGKEQPNPRWFVNLISRILCFYLVMVGLLIIAMFVIWGFTIPHYPDISYSLEKSANDELIFFSHSWDQIWDMPLPNTPEDIYSKIIIEKNPNNKGYHMFSFNNSLLRS</sequence>
<evidence type="ECO:0000256" key="1">
    <source>
        <dbReference type="SAM" id="Phobius"/>
    </source>
</evidence>
<comment type="caution">
    <text evidence="3">The sequence shown here is derived from an EMBL/GenBank/DDBJ whole genome shotgun (WGS) entry which is preliminary data.</text>
</comment>
<keyword evidence="1" id="KW-1133">Transmembrane helix</keyword>
<feature type="transmembrane region" description="Helical" evidence="1">
    <location>
        <begin position="324"/>
        <end position="344"/>
    </location>
</feature>
<evidence type="ECO:0000313" key="3">
    <source>
        <dbReference type="EMBL" id="PWR76148.1"/>
    </source>
</evidence>
<dbReference type="NCBIfam" id="NF047510">
    <property type="entry name" value="LIC_10190_fam"/>
    <property type="match status" value="1"/>
</dbReference>
<feature type="transmembrane region" description="Helical" evidence="1">
    <location>
        <begin position="6"/>
        <end position="26"/>
    </location>
</feature>
<feature type="transmembrane region" description="Helical" evidence="1">
    <location>
        <begin position="63"/>
        <end position="84"/>
    </location>
</feature>
<feature type="transmembrane region" description="Helical" evidence="1">
    <location>
        <begin position="168"/>
        <end position="188"/>
    </location>
</feature>
<dbReference type="InterPro" id="IPR058065">
    <property type="entry name" value="LIC_10190-like"/>
</dbReference>
<feature type="transmembrane region" description="Helical" evidence="1">
    <location>
        <begin position="286"/>
        <end position="303"/>
    </location>
</feature>
<accession>A0A2V2NIH1</accession>
<feature type="transmembrane region" description="Helical" evidence="1">
    <location>
        <begin position="468"/>
        <end position="487"/>
    </location>
</feature>